<reference evidence="1" key="1">
    <citation type="journal article" date="2020" name="Int. J. Syst. Evol. Microbiol.">
        <title>Aquipluma nitroreducens gen. nov. sp. nov., a novel facultatively anaerobic bacterium isolated from a freshwater lake.</title>
        <authorList>
            <person name="Watanabe M."/>
            <person name="Kojima H."/>
            <person name="Fukui M."/>
        </authorList>
    </citation>
    <scope>NUCLEOTIDE SEQUENCE</scope>
    <source>
        <strain evidence="1">MeG22</strain>
    </source>
</reference>
<dbReference type="AlphaFoldDB" id="A0A5K7S4U1"/>
<evidence type="ECO:0000313" key="1">
    <source>
        <dbReference type="EMBL" id="BBE16500.1"/>
    </source>
</evidence>
<dbReference type="PANTHER" id="PTHR43513:SF3">
    <property type="entry name" value="DIHYDROOROTATE DEHYDROGENASE B (NAD(+)), ELECTRON TRANSFER SUBUNIT-RELATED"/>
    <property type="match status" value="1"/>
</dbReference>
<dbReference type="Proteomes" id="UP001193389">
    <property type="component" value="Chromosome"/>
</dbReference>
<protein>
    <submittedName>
        <fullName evidence="1">NADPH-dependent glutamate synthase small chain</fullName>
    </submittedName>
</protein>
<dbReference type="EMBL" id="AP018694">
    <property type="protein sequence ID" value="BBE16500.1"/>
    <property type="molecule type" value="Genomic_DNA"/>
</dbReference>
<sequence>MNLIIAKKSISANVANLEIRTSTVLNDIRPGRYISILIEKDKPGIPAAVLKFNQENETITVLVFVADKYTQQLAELNFGSEIFRINGPFGYPMLIENFGTVLCVSDGPGAVMLLPALASLRSAGNRIITILTARTLDGILLENEIRAISDEVTVITESEDGGKKVAVCKTITQILRSSKVDHALVIGSATTIKNTCVHTRKYNIPIQAILYLNKTVQSTGHGIYKVSVSSTNNAVCVDGFDFNAWYPNLEEMVKRFGCEEDIPCNTTGNNVKILV</sequence>
<dbReference type="RefSeq" id="WP_318349569.1">
    <property type="nucleotide sequence ID" value="NZ_AP018694.1"/>
</dbReference>
<dbReference type="InterPro" id="IPR050353">
    <property type="entry name" value="PyrK_electron_transfer"/>
</dbReference>
<proteinExistence type="predicted"/>
<dbReference type="Gene3D" id="3.40.50.80">
    <property type="entry name" value="Nucleotide-binding domain of ferredoxin-NADP reductase (FNR) module"/>
    <property type="match status" value="1"/>
</dbReference>
<gene>
    <name evidence="1" type="ORF">AQPE_0639</name>
</gene>
<keyword evidence="2" id="KW-1185">Reference proteome</keyword>
<dbReference type="Gene3D" id="2.40.30.10">
    <property type="entry name" value="Translation factors"/>
    <property type="match status" value="1"/>
</dbReference>
<organism evidence="1 2">
    <name type="scientific">Aquipluma nitroreducens</name>
    <dbReference type="NCBI Taxonomy" id="2010828"/>
    <lineage>
        <taxon>Bacteria</taxon>
        <taxon>Pseudomonadati</taxon>
        <taxon>Bacteroidota</taxon>
        <taxon>Bacteroidia</taxon>
        <taxon>Marinilabiliales</taxon>
        <taxon>Prolixibacteraceae</taxon>
        <taxon>Aquipluma</taxon>
    </lineage>
</organism>
<dbReference type="PANTHER" id="PTHR43513">
    <property type="entry name" value="DIHYDROOROTATE DEHYDROGENASE B (NAD(+)), ELECTRON TRANSFER SUBUNIT"/>
    <property type="match status" value="1"/>
</dbReference>
<dbReference type="InterPro" id="IPR039261">
    <property type="entry name" value="FNR_nucleotide-bd"/>
</dbReference>
<dbReference type="InterPro" id="IPR017938">
    <property type="entry name" value="Riboflavin_synthase-like_b-brl"/>
</dbReference>
<evidence type="ECO:0000313" key="2">
    <source>
        <dbReference type="Proteomes" id="UP001193389"/>
    </source>
</evidence>
<dbReference type="SUPFAM" id="SSF52343">
    <property type="entry name" value="Ferredoxin reductase-like, C-terminal NADP-linked domain"/>
    <property type="match status" value="1"/>
</dbReference>
<dbReference type="SUPFAM" id="SSF63380">
    <property type="entry name" value="Riboflavin synthase domain-like"/>
    <property type="match status" value="1"/>
</dbReference>
<name>A0A5K7S4U1_9BACT</name>
<accession>A0A5K7S4U1</accession>
<dbReference type="KEGG" id="anf:AQPE_0639"/>